<dbReference type="Gene3D" id="3.10.180.10">
    <property type="entry name" value="2,3-Dihydroxybiphenyl 1,2-Dioxygenase, domain 1"/>
    <property type="match status" value="2"/>
</dbReference>
<dbReference type="PANTHER" id="PTHR33993:SF10">
    <property type="entry name" value="CONSERVED PROTEIN"/>
    <property type="match status" value="1"/>
</dbReference>
<accession>A0A543P1I5</accession>
<proteinExistence type="predicted"/>
<dbReference type="InterPro" id="IPR052164">
    <property type="entry name" value="Anthracycline_SecMetBiosynth"/>
</dbReference>
<dbReference type="EMBL" id="VFQE01000002">
    <property type="protein sequence ID" value="TQN37830.1"/>
    <property type="molecule type" value="Genomic_DNA"/>
</dbReference>
<evidence type="ECO:0000313" key="3">
    <source>
        <dbReference type="Proteomes" id="UP000319865"/>
    </source>
</evidence>
<evidence type="ECO:0000259" key="1">
    <source>
        <dbReference type="PROSITE" id="PS51819"/>
    </source>
</evidence>
<dbReference type="OrthoDB" id="9793039at2"/>
<keyword evidence="3" id="KW-1185">Reference proteome</keyword>
<evidence type="ECO:0000313" key="2">
    <source>
        <dbReference type="EMBL" id="TQN37830.1"/>
    </source>
</evidence>
<dbReference type="InterPro" id="IPR004360">
    <property type="entry name" value="Glyas_Fos-R_dOase_dom"/>
</dbReference>
<dbReference type="AlphaFoldDB" id="A0A543P1I5"/>
<feature type="domain" description="VOC" evidence="1">
    <location>
        <begin position="139"/>
        <end position="254"/>
    </location>
</feature>
<comment type="caution">
    <text evidence="2">The sequence shown here is derived from an EMBL/GenBank/DDBJ whole genome shotgun (WGS) entry which is preliminary data.</text>
</comment>
<dbReference type="CDD" id="cd07247">
    <property type="entry name" value="SgaA_N_like"/>
    <property type="match status" value="2"/>
</dbReference>
<feature type="domain" description="VOC" evidence="1">
    <location>
        <begin position="12"/>
        <end position="125"/>
    </location>
</feature>
<dbReference type="PROSITE" id="PS51819">
    <property type="entry name" value="VOC"/>
    <property type="match status" value="2"/>
</dbReference>
<sequence>MPTRDTPWPDGTPCWVDYGAADFDATKTFYSSVFGWEYSGGEPEFGGYLTVLRNGRMAGGMGPQQDPDDPPKWTTYFAADDAAATAARIRDAGGTVLVEPMEVGPMGTMVIARDPQGNVFGLWQSGVNTGVQIHNEAGALAWNEAMVADTAAAKEFYSAVFGFTFDQMEAEMAGEGMDYATFTKGANPLGGLGASDPSMPTGWLTCFSVASADEAVAAVEAGGGTVTTPPMDTPFGRFAIVEDPWGAAFEVMQDPPA</sequence>
<name>A0A543P1I5_9ACTN</name>
<dbReference type="RefSeq" id="WP_142027739.1">
    <property type="nucleotide sequence ID" value="NZ_VFQE01000002.1"/>
</dbReference>
<dbReference type="InterPro" id="IPR029068">
    <property type="entry name" value="Glyas_Bleomycin-R_OHBP_Dase"/>
</dbReference>
<protein>
    <recommendedName>
        <fullName evidence="1">VOC domain-containing protein</fullName>
    </recommendedName>
</protein>
<dbReference type="Proteomes" id="UP000319865">
    <property type="component" value="Unassembled WGS sequence"/>
</dbReference>
<dbReference type="PANTHER" id="PTHR33993">
    <property type="entry name" value="GLYOXALASE-RELATED"/>
    <property type="match status" value="1"/>
</dbReference>
<dbReference type="SUPFAM" id="SSF54593">
    <property type="entry name" value="Glyoxalase/Bleomycin resistance protein/Dihydroxybiphenyl dioxygenase"/>
    <property type="match status" value="2"/>
</dbReference>
<reference evidence="2 3" key="1">
    <citation type="submission" date="2019-06" db="EMBL/GenBank/DDBJ databases">
        <title>Sequencing the genomes of 1000 actinobacteria strains.</title>
        <authorList>
            <person name="Klenk H.-P."/>
        </authorList>
    </citation>
    <scope>NUCLEOTIDE SEQUENCE [LARGE SCALE GENOMIC DNA]</scope>
    <source>
        <strain evidence="2 3">DSM 46837</strain>
    </source>
</reference>
<dbReference type="Pfam" id="PF00903">
    <property type="entry name" value="Glyoxalase"/>
    <property type="match status" value="2"/>
</dbReference>
<dbReference type="InterPro" id="IPR037523">
    <property type="entry name" value="VOC_core"/>
</dbReference>
<organism evidence="2 3">
    <name type="scientific">Blastococcus colisei</name>
    <dbReference type="NCBI Taxonomy" id="1564162"/>
    <lineage>
        <taxon>Bacteria</taxon>
        <taxon>Bacillati</taxon>
        <taxon>Actinomycetota</taxon>
        <taxon>Actinomycetes</taxon>
        <taxon>Geodermatophilales</taxon>
        <taxon>Geodermatophilaceae</taxon>
        <taxon>Blastococcus</taxon>
    </lineage>
</organism>
<gene>
    <name evidence="2" type="ORF">FHU33_4497</name>
</gene>